<reference evidence="1" key="1">
    <citation type="submission" date="2022-01" db="EMBL/GenBank/DDBJ databases">
        <authorList>
            <person name="Braso-Vives M."/>
        </authorList>
    </citation>
    <scope>NUCLEOTIDE SEQUENCE</scope>
</reference>
<accession>A0A8J9ZM99</accession>
<name>A0A8J9ZM99_BRALA</name>
<protein>
    <submittedName>
        <fullName evidence="1">Hypp1695 protein</fullName>
    </submittedName>
</protein>
<keyword evidence="2" id="KW-1185">Reference proteome</keyword>
<evidence type="ECO:0000313" key="2">
    <source>
        <dbReference type="Proteomes" id="UP000838412"/>
    </source>
</evidence>
<gene>
    <name evidence="1" type="primary">Hypp1695</name>
    <name evidence="1" type="ORF">BLAG_LOCUS14857</name>
</gene>
<dbReference type="Proteomes" id="UP000838412">
    <property type="component" value="Chromosome 3"/>
</dbReference>
<sequence length="138" mass="15470">MMSSVCLLPPLRLTYVQNAARVTRYAIGAVRPTRSILDLVGLIFGQDRKGLLYCRHSVRPGADARTSRGCVHPRRQKGAARRAILTDRKKVGSTGDLSFDYDVTARYIRAARKVLSSAYCQTTCDSQRKTRCPNNYVF</sequence>
<organism evidence="1 2">
    <name type="scientific">Branchiostoma lanceolatum</name>
    <name type="common">Common lancelet</name>
    <name type="synonym">Amphioxus lanceolatum</name>
    <dbReference type="NCBI Taxonomy" id="7740"/>
    <lineage>
        <taxon>Eukaryota</taxon>
        <taxon>Metazoa</taxon>
        <taxon>Chordata</taxon>
        <taxon>Cephalochordata</taxon>
        <taxon>Leptocardii</taxon>
        <taxon>Amphioxiformes</taxon>
        <taxon>Branchiostomatidae</taxon>
        <taxon>Branchiostoma</taxon>
    </lineage>
</organism>
<dbReference type="AlphaFoldDB" id="A0A8J9ZM99"/>
<dbReference type="EMBL" id="OV696688">
    <property type="protein sequence ID" value="CAH1256671.1"/>
    <property type="molecule type" value="Genomic_DNA"/>
</dbReference>
<evidence type="ECO:0000313" key="1">
    <source>
        <dbReference type="EMBL" id="CAH1256671.1"/>
    </source>
</evidence>
<proteinExistence type="predicted"/>